<keyword evidence="1" id="KW-0812">Transmembrane</keyword>
<accession>A0A3G9JUX7</accession>
<dbReference type="AlphaFoldDB" id="A0A3G9JUX7"/>
<dbReference type="OrthoDB" id="1643896at2"/>
<keyword evidence="3" id="KW-1185">Reference proteome</keyword>
<evidence type="ECO:0000313" key="3">
    <source>
        <dbReference type="Proteomes" id="UP000268059"/>
    </source>
</evidence>
<dbReference type="EMBL" id="AP019309">
    <property type="protein sequence ID" value="BBH26909.1"/>
    <property type="molecule type" value="Genomic_DNA"/>
</dbReference>
<dbReference type="RefSeq" id="WP_125119699.1">
    <property type="nucleotide sequence ID" value="NZ_AP019309.1"/>
</dbReference>
<reference evidence="2 3" key="1">
    <citation type="submission" date="2018-11" db="EMBL/GenBank/DDBJ databases">
        <title>Novel Erysipelotrichaceae bacterium isolated from small intestine of a swine.</title>
        <authorList>
            <person name="Kim J.S."/>
            <person name="Choe H."/>
            <person name="Lee Y.R."/>
            <person name="Kim K.M."/>
            <person name="Park D.S."/>
        </authorList>
    </citation>
    <scope>NUCLEOTIDE SEQUENCE [LARGE SCALE GENOMIC DNA]</scope>
    <source>
        <strain evidence="2 3">SG0102</strain>
    </source>
</reference>
<dbReference type="InParanoid" id="A0A3G9JUX7"/>
<evidence type="ECO:0000313" key="2">
    <source>
        <dbReference type="EMBL" id="BBH26909.1"/>
    </source>
</evidence>
<dbReference type="KEGG" id="ebm:SG0102_18430"/>
<gene>
    <name evidence="2" type="ORF">SG0102_18430</name>
</gene>
<evidence type="ECO:0000256" key="1">
    <source>
        <dbReference type="SAM" id="Phobius"/>
    </source>
</evidence>
<keyword evidence="1" id="KW-0472">Membrane</keyword>
<protein>
    <submittedName>
        <fullName evidence="2">Uncharacterized protein</fullName>
    </submittedName>
</protein>
<feature type="transmembrane region" description="Helical" evidence="1">
    <location>
        <begin position="33"/>
        <end position="54"/>
    </location>
</feature>
<dbReference type="Proteomes" id="UP000268059">
    <property type="component" value="Chromosome"/>
</dbReference>
<organism evidence="2 3">
    <name type="scientific">Intestinibaculum porci</name>
    <dbReference type="NCBI Taxonomy" id="2487118"/>
    <lineage>
        <taxon>Bacteria</taxon>
        <taxon>Bacillati</taxon>
        <taxon>Bacillota</taxon>
        <taxon>Erysipelotrichia</taxon>
        <taxon>Erysipelotrichales</taxon>
        <taxon>Erysipelotrichaceae</taxon>
        <taxon>Intestinibaculum</taxon>
    </lineage>
</organism>
<sequence length="155" mass="17501">MSIKEKWQDYRQRQEAKAYFRSHNHYILKGKDYALMIGVGLIEGLIIGAILAFLENLLPVSFAIIYILIGYLMAETMKRLTDIRSKQVGIVSAVMTLVCVYLREVIGIIMMQSSLLMNISFLTVLRLAFGALASIGLIGWLFILAGMYVAYIRSL</sequence>
<proteinExistence type="predicted"/>
<name>A0A3G9JUX7_9FIRM</name>
<keyword evidence="1" id="KW-1133">Transmembrane helix</keyword>
<feature type="transmembrane region" description="Helical" evidence="1">
    <location>
        <begin position="60"/>
        <end position="77"/>
    </location>
</feature>
<feature type="transmembrane region" description="Helical" evidence="1">
    <location>
        <begin position="89"/>
        <end position="111"/>
    </location>
</feature>
<feature type="transmembrane region" description="Helical" evidence="1">
    <location>
        <begin position="131"/>
        <end position="151"/>
    </location>
</feature>